<dbReference type="PANTHER" id="PTHR43394:SF1">
    <property type="entry name" value="ATP-BINDING CASSETTE SUB-FAMILY B MEMBER 10, MITOCHONDRIAL"/>
    <property type="match status" value="1"/>
</dbReference>
<comment type="subcellular location">
    <subcellularLocation>
        <location evidence="1">Membrane</location>
        <topology evidence="1">Multi-pass membrane protein</topology>
    </subcellularLocation>
</comment>
<keyword evidence="3" id="KW-0547">Nucleotide-binding</keyword>
<dbReference type="CDD" id="cd18578">
    <property type="entry name" value="ABC_6TM_Pgp_ABCB1_D2_like"/>
    <property type="match status" value="1"/>
</dbReference>
<dbReference type="InterPro" id="IPR011527">
    <property type="entry name" value="ABC1_TM_dom"/>
</dbReference>
<feature type="transmembrane region" description="Helical" evidence="8">
    <location>
        <begin position="775"/>
        <end position="795"/>
    </location>
</feature>
<dbReference type="PROSITE" id="PS50893">
    <property type="entry name" value="ABC_TRANSPORTER_2"/>
    <property type="match status" value="2"/>
</dbReference>
<evidence type="ECO:0000256" key="1">
    <source>
        <dbReference type="ARBA" id="ARBA00004141"/>
    </source>
</evidence>
<feature type="transmembrane region" description="Helical" evidence="8">
    <location>
        <begin position="993"/>
        <end position="1014"/>
    </location>
</feature>
<accession>A0ABR1FHK9</accession>
<dbReference type="Pfam" id="PF00005">
    <property type="entry name" value="ABC_tran"/>
    <property type="match status" value="2"/>
</dbReference>
<feature type="transmembrane region" description="Helical" evidence="8">
    <location>
        <begin position="96"/>
        <end position="117"/>
    </location>
</feature>
<dbReference type="InterPro" id="IPR027417">
    <property type="entry name" value="P-loop_NTPase"/>
</dbReference>
<dbReference type="PROSITE" id="PS00211">
    <property type="entry name" value="ABC_TRANSPORTER_1"/>
    <property type="match status" value="2"/>
</dbReference>
<keyword evidence="5 8" id="KW-1133">Transmembrane helix</keyword>
<evidence type="ECO:0000256" key="3">
    <source>
        <dbReference type="ARBA" id="ARBA00022741"/>
    </source>
</evidence>
<evidence type="ECO:0000259" key="9">
    <source>
        <dbReference type="PROSITE" id="PS50893"/>
    </source>
</evidence>
<feature type="domain" description="ABC transmembrane type-1" evidence="10">
    <location>
        <begin position="702"/>
        <end position="979"/>
    </location>
</feature>
<keyword evidence="4" id="KW-0067">ATP-binding</keyword>
<reference evidence="11 12" key="1">
    <citation type="submission" date="2024-03" db="EMBL/GenBank/DDBJ databases">
        <title>Aureococcus anophagefferens CCMP1851 and Kratosvirus quantuckense: Draft genome of a second virus-susceptible host strain in the model system.</title>
        <authorList>
            <person name="Chase E."/>
            <person name="Truchon A.R."/>
            <person name="Schepens W."/>
            <person name="Wilhelm S.W."/>
        </authorList>
    </citation>
    <scope>NUCLEOTIDE SEQUENCE [LARGE SCALE GENOMIC DNA]</scope>
    <source>
        <strain evidence="11 12">CCMP1851</strain>
    </source>
</reference>
<dbReference type="InterPro" id="IPR003593">
    <property type="entry name" value="AAA+_ATPase"/>
</dbReference>
<dbReference type="PROSITE" id="PS50929">
    <property type="entry name" value="ABC_TM1F"/>
    <property type="match status" value="2"/>
</dbReference>
<feature type="transmembrane region" description="Helical" evidence="8">
    <location>
        <begin position="266"/>
        <end position="293"/>
    </location>
</feature>
<comment type="caution">
    <text evidence="11">The sequence shown here is derived from an EMBL/GenBank/DDBJ whole genome shotgun (WGS) entry which is preliminary data.</text>
</comment>
<keyword evidence="6 8" id="KW-0472">Membrane</keyword>
<dbReference type="InterPro" id="IPR003439">
    <property type="entry name" value="ABC_transporter-like_ATP-bd"/>
</dbReference>
<dbReference type="SUPFAM" id="SSF90123">
    <property type="entry name" value="ABC transporter transmembrane region"/>
    <property type="match status" value="2"/>
</dbReference>
<dbReference type="EMBL" id="JBBJCI010000422">
    <property type="protein sequence ID" value="KAK7230891.1"/>
    <property type="molecule type" value="Genomic_DNA"/>
</dbReference>
<feature type="transmembrane region" description="Helical" evidence="8">
    <location>
        <begin position="959"/>
        <end position="981"/>
    </location>
</feature>
<evidence type="ECO:0000256" key="5">
    <source>
        <dbReference type="ARBA" id="ARBA00022989"/>
    </source>
</evidence>
<dbReference type="PANTHER" id="PTHR43394">
    <property type="entry name" value="ATP-DEPENDENT PERMEASE MDL1, MITOCHONDRIAL"/>
    <property type="match status" value="1"/>
</dbReference>
<protein>
    <submittedName>
        <fullName evidence="11">ABC transporter</fullName>
    </submittedName>
</protein>
<dbReference type="Proteomes" id="UP001363151">
    <property type="component" value="Unassembled WGS sequence"/>
</dbReference>
<sequence>MELAPAKEGRYQAVAPVKEEGAEAVAAPTPPTIPFKKLFKFRDEKDSLAIGISCVFALLQGSSMPMFTVILGDATDAMGGEEDGSYAREMREPLKMMGFLMVFIFITATTHSGLLEWSSQRQGARLRRAYLEAALTRDQAWFDVHDAAALPTRMAVECAKVVDAIGPKFGLVVVPLGQFVSGMVVGLVKGWQLSLVIICFLPVMALSALLIAKGARLEAEQSWYARAGAVAEEVLFSMRTVAAFGAERRERARYEALLDGAARGGTVGGLYAASGFAWLFSAFGLSYAAAFWFSGRYLFRQGDAAVFDGGGDVIEVFFAAIIGVSSVSDAAMPLNVIVGGLAAGANLFGVLEASSAIEPGPTGGGAEEAPLAVDELRFDGVRFAYPSRRDVEVLAGVSCAIKRGQKVAFVGESGSGKSTVVQLLLRFYDPSGGAILVDGADLRTLGVARWRRTLGYVGQEPVLFQGSILENIRVSDKAASTERCRAAAKMAEALEFVDGLPEGFDTAVGQGGGALSGGQKQRVAIARALLTTPSLLLLDEATSALDNASEKLVQSTLDHLQERGGMTTLSVSHRLSTVRNADAIFVVSGGVVAEAGTHAELVKREGIYHKLTAAQDAVHEPDAPGSSPEPEALERLESAPRSASDAASEKVRAESSASAAPMNDDDREAAKLKELAELKYEAPMSRIFGEFASKKVKLLFPLALLACCVDGIAMPLQGYVLSEAMTDFYLPYKCPPRCATDDANATDYCWEQTECDKYRPRDTNSPLRREANRNALAFVAIAVLQFVGVFSKMGIYRYIQEQMTAVARGRYLAALVKMEIGFFDAPDHSSGALTAALSKQTQLVAGVTGLGLGGAVSSACAILFGLALALRACWRLSLAMLAMIPVIMMSMAFVFKLIMGDGGESGGAHSGASAVASEAVLHVRTVRAARAEADVLARFAKITDAVAAEKVGAAWKGGVAYGLGMAIIFTLYLVVFAFGPVCVDEGWCSPTDMWKALFCIMFGAFGAGSSAIFAQDANKAKIAAFDVFAVLDRDSAVDATADSGGARELAGLDLVFDAVSFAYPARREALVLDGLCLRVPASSTCAFVGPSGSGKSTIIQLVQRFYEPSAGAVTLGGAALASYDVAYLRSILGFVGQEPVLFDASLADNVRYGAPDATDGALAEVAALAKLDFLLDGRVAWTDGLGPRGGRLSGGQKQRVAIARALVRDPKLLLLDEATSALDSRSEKLVQEALEQARAGRTTLVVAHRLSTIEDSDQIVVMVGGTCAESGTHASLLEKRGVYHTLQNRARA</sequence>
<feature type="transmembrane region" description="Helical" evidence="8">
    <location>
        <begin position="193"/>
        <end position="211"/>
    </location>
</feature>
<evidence type="ECO:0000256" key="4">
    <source>
        <dbReference type="ARBA" id="ARBA00022840"/>
    </source>
</evidence>
<evidence type="ECO:0000256" key="6">
    <source>
        <dbReference type="ARBA" id="ARBA00023136"/>
    </source>
</evidence>
<gene>
    <name evidence="11" type="ORF">SO694_00074187</name>
</gene>
<dbReference type="InterPro" id="IPR036640">
    <property type="entry name" value="ABC1_TM_sf"/>
</dbReference>
<evidence type="ECO:0000256" key="7">
    <source>
        <dbReference type="SAM" id="MobiDB-lite"/>
    </source>
</evidence>
<dbReference type="InterPro" id="IPR017871">
    <property type="entry name" value="ABC_transporter-like_CS"/>
</dbReference>
<dbReference type="Gene3D" id="1.20.1560.10">
    <property type="entry name" value="ABC transporter type 1, transmembrane domain"/>
    <property type="match status" value="2"/>
</dbReference>
<dbReference type="InterPro" id="IPR039421">
    <property type="entry name" value="Type_1_exporter"/>
</dbReference>
<feature type="domain" description="ABC transporter" evidence="9">
    <location>
        <begin position="1054"/>
        <end position="1289"/>
    </location>
</feature>
<evidence type="ECO:0000313" key="12">
    <source>
        <dbReference type="Proteomes" id="UP001363151"/>
    </source>
</evidence>
<organism evidence="11 12">
    <name type="scientific">Aureococcus anophagefferens</name>
    <name type="common">Harmful bloom alga</name>
    <dbReference type="NCBI Taxonomy" id="44056"/>
    <lineage>
        <taxon>Eukaryota</taxon>
        <taxon>Sar</taxon>
        <taxon>Stramenopiles</taxon>
        <taxon>Ochrophyta</taxon>
        <taxon>Pelagophyceae</taxon>
        <taxon>Pelagomonadales</taxon>
        <taxon>Pelagomonadaceae</taxon>
        <taxon>Aureococcus</taxon>
    </lineage>
</organism>
<dbReference type="SUPFAM" id="SSF52540">
    <property type="entry name" value="P-loop containing nucleoside triphosphate hydrolases"/>
    <property type="match status" value="2"/>
</dbReference>
<dbReference type="SMART" id="SM00382">
    <property type="entry name" value="AAA"/>
    <property type="match status" value="2"/>
</dbReference>
<evidence type="ECO:0000256" key="8">
    <source>
        <dbReference type="SAM" id="Phobius"/>
    </source>
</evidence>
<feature type="transmembrane region" description="Helical" evidence="8">
    <location>
        <begin position="843"/>
        <end position="870"/>
    </location>
</feature>
<feature type="transmembrane region" description="Helical" evidence="8">
    <location>
        <begin position="169"/>
        <end position="187"/>
    </location>
</feature>
<dbReference type="CDD" id="cd18577">
    <property type="entry name" value="ABC_6TM_Pgp_ABCB1_D1_like"/>
    <property type="match status" value="1"/>
</dbReference>
<feature type="transmembrane region" description="Helical" evidence="8">
    <location>
        <begin position="876"/>
        <end position="895"/>
    </location>
</feature>
<evidence type="ECO:0000313" key="11">
    <source>
        <dbReference type="EMBL" id="KAK7230891.1"/>
    </source>
</evidence>
<keyword evidence="12" id="KW-1185">Reference proteome</keyword>
<keyword evidence="2 8" id="KW-0812">Transmembrane</keyword>
<dbReference type="Pfam" id="PF00664">
    <property type="entry name" value="ABC_membrane"/>
    <property type="match status" value="2"/>
</dbReference>
<feature type="domain" description="ABC transmembrane type-1" evidence="10">
    <location>
        <begin position="52"/>
        <end position="339"/>
    </location>
</feature>
<evidence type="ECO:0000259" key="10">
    <source>
        <dbReference type="PROSITE" id="PS50929"/>
    </source>
</evidence>
<name>A0ABR1FHK9_AURAN</name>
<feature type="transmembrane region" description="Helical" evidence="8">
    <location>
        <begin position="698"/>
        <end position="720"/>
    </location>
</feature>
<feature type="domain" description="ABC transporter" evidence="9">
    <location>
        <begin position="376"/>
        <end position="614"/>
    </location>
</feature>
<feature type="transmembrane region" description="Helical" evidence="8">
    <location>
        <begin position="48"/>
        <end position="71"/>
    </location>
</feature>
<proteinExistence type="predicted"/>
<feature type="region of interest" description="Disordered" evidence="7">
    <location>
        <begin position="616"/>
        <end position="666"/>
    </location>
</feature>
<evidence type="ECO:0000256" key="2">
    <source>
        <dbReference type="ARBA" id="ARBA00022692"/>
    </source>
</evidence>
<dbReference type="Gene3D" id="3.40.50.300">
    <property type="entry name" value="P-loop containing nucleotide triphosphate hydrolases"/>
    <property type="match status" value="2"/>
</dbReference>